<dbReference type="GO" id="GO:0006534">
    <property type="term" value="P:cysteine metabolic process"/>
    <property type="evidence" value="ECO:0007669"/>
    <property type="project" value="InterPro"/>
</dbReference>
<evidence type="ECO:0000256" key="3">
    <source>
        <dbReference type="ARBA" id="ARBA00012239"/>
    </source>
</evidence>
<dbReference type="EC" id="2.8.1.7" evidence="3"/>
<dbReference type="EMBL" id="SMAE01000013">
    <property type="protein sequence ID" value="TCS86945.1"/>
    <property type="molecule type" value="Genomic_DNA"/>
</dbReference>
<evidence type="ECO:0000256" key="1">
    <source>
        <dbReference type="ARBA" id="ARBA00001933"/>
    </source>
</evidence>
<dbReference type="CDD" id="cd06453">
    <property type="entry name" value="SufS_like"/>
    <property type="match status" value="1"/>
</dbReference>
<protein>
    <recommendedName>
        <fullName evidence="3">cysteine desulfurase</fullName>
        <ecNumber evidence="3">2.8.1.7</ecNumber>
    </recommendedName>
</protein>
<keyword evidence="4" id="KW-0808">Transferase</keyword>
<dbReference type="OrthoDB" id="9804366at2"/>
<comment type="cofactor">
    <cofactor evidence="1">
        <name>pyridoxal 5'-phosphate</name>
        <dbReference type="ChEBI" id="CHEBI:597326"/>
    </cofactor>
</comment>
<dbReference type="Gene3D" id="3.90.1150.10">
    <property type="entry name" value="Aspartate Aminotransferase, domain 1"/>
    <property type="match status" value="1"/>
</dbReference>
<organism evidence="8 9">
    <name type="scientific">Keratinibaculum paraultunense</name>
    <dbReference type="NCBI Taxonomy" id="1278232"/>
    <lineage>
        <taxon>Bacteria</taxon>
        <taxon>Bacillati</taxon>
        <taxon>Bacillota</taxon>
        <taxon>Tissierellia</taxon>
        <taxon>Tissierellales</taxon>
        <taxon>Tepidimicrobiaceae</taxon>
        <taxon>Keratinibaculum</taxon>
    </lineage>
</organism>
<dbReference type="InterPro" id="IPR015421">
    <property type="entry name" value="PyrdxlP-dep_Trfase_major"/>
</dbReference>
<dbReference type="RefSeq" id="WP_132029299.1">
    <property type="nucleotide sequence ID" value="NZ_CP068564.1"/>
</dbReference>
<dbReference type="Pfam" id="PF00266">
    <property type="entry name" value="Aminotran_5"/>
    <property type="match status" value="1"/>
</dbReference>
<gene>
    <name evidence="8" type="ORF">EDD65_11328</name>
</gene>
<name>A0A4R3KRM3_9FIRM</name>
<dbReference type="Proteomes" id="UP000294567">
    <property type="component" value="Unassembled WGS sequence"/>
</dbReference>
<keyword evidence="9" id="KW-1185">Reference proteome</keyword>
<keyword evidence="5" id="KW-0663">Pyridoxal phosphate</keyword>
<dbReference type="GO" id="GO:0031071">
    <property type="term" value="F:cysteine desulfurase activity"/>
    <property type="evidence" value="ECO:0007669"/>
    <property type="project" value="UniProtKB-EC"/>
</dbReference>
<dbReference type="InterPro" id="IPR000192">
    <property type="entry name" value="Aminotrans_V_dom"/>
</dbReference>
<dbReference type="InterPro" id="IPR015422">
    <property type="entry name" value="PyrdxlP-dep_Trfase_small"/>
</dbReference>
<proteinExistence type="inferred from homology"/>
<dbReference type="Gene3D" id="3.40.640.10">
    <property type="entry name" value="Type I PLP-dependent aspartate aminotransferase-like (Major domain)"/>
    <property type="match status" value="1"/>
</dbReference>
<comment type="catalytic activity">
    <reaction evidence="6">
        <text>(sulfur carrier)-H + L-cysteine = (sulfur carrier)-SH + L-alanine</text>
        <dbReference type="Rhea" id="RHEA:43892"/>
        <dbReference type="Rhea" id="RHEA-COMP:14737"/>
        <dbReference type="Rhea" id="RHEA-COMP:14739"/>
        <dbReference type="ChEBI" id="CHEBI:29917"/>
        <dbReference type="ChEBI" id="CHEBI:35235"/>
        <dbReference type="ChEBI" id="CHEBI:57972"/>
        <dbReference type="ChEBI" id="CHEBI:64428"/>
        <dbReference type="EC" id="2.8.1.7"/>
    </reaction>
</comment>
<dbReference type="PANTHER" id="PTHR43586:SF4">
    <property type="entry name" value="ISOPENICILLIN N EPIMERASE"/>
    <property type="match status" value="1"/>
</dbReference>
<dbReference type="NCBIfam" id="TIGR01977">
    <property type="entry name" value="am_tr_V_EF2568"/>
    <property type="match status" value="1"/>
</dbReference>
<sequence length="381" mass="41839">MIYFDNAATSFPKPNIVYDSILQAMKEYGANPGRSGHKLALKLGREIFETREIIAQLFNIDNPMNVIFTFNCTESLNVGIKGILKKGDHVITTSMEHNSVLRPLMDLKREGIIEVTIVRGDSAGKIDPIDIENNIKENTKLIVMTHVSNLTGTIMPVKEIGEIAKENGIYFLVDAAQSAGVYDIDVKEMNIDILAFPGHKGLLGPQGTGGLYIREGLDVKELKQGGTGSVSHLLEQPKINPDRYESGTPNGPGIVGLGSGVKYILQKGIENIRKHEEELTSHFIEEVSKIEEVKIYGPLNVKEQGAVVAVNIGTEDSSEISYILDENYNICVRPGLHCAPLAHKTIGTFKQGVVRFSFGPYNTHDEIEQGIKAIREISKGN</sequence>
<evidence type="ECO:0000256" key="4">
    <source>
        <dbReference type="ARBA" id="ARBA00022679"/>
    </source>
</evidence>
<dbReference type="PIRSF" id="PIRSF005572">
    <property type="entry name" value="NifS"/>
    <property type="match status" value="1"/>
</dbReference>
<comment type="caution">
    <text evidence="8">The sequence shown here is derived from an EMBL/GenBank/DDBJ whole genome shotgun (WGS) entry which is preliminary data.</text>
</comment>
<evidence type="ECO:0000256" key="6">
    <source>
        <dbReference type="ARBA" id="ARBA00050776"/>
    </source>
</evidence>
<dbReference type="GO" id="GO:0030170">
    <property type="term" value="F:pyridoxal phosphate binding"/>
    <property type="evidence" value="ECO:0007669"/>
    <property type="project" value="InterPro"/>
</dbReference>
<evidence type="ECO:0000313" key="9">
    <source>
        <dbReference type="Proteomes" id="UP000294567"/>
    </source>
</evidence>
<evidence type="ECO:0000259" key="7">
    <source>
        <dbReference type="Pfam" id="PF00266"/>
    </source>
</evidence>
<evidence type="ECO:0000256" key="2">
    <source>
        <dbReference type="ARBA" id="ARBA00010447"/>
    </source>
</evidence>
<dbReference type="AlphaFoldDB" id="A0A4R3KRM3"/>
<dbReference type="InterPro" id="IPR010970">
    <property type="entry name" value="Cys_dSase_SufS"/>
</dbReference>
<dbReference type="PANTHER" id="PTHR43586">
    <property type="entry name" value="CYSTEINE DESULFURASE"/>
    <property type="match status" value="1"/>
</dbReference>
<dbReference type="InterPro" id="IPR015424">
    <property type="entry name" value="PyrdxlP-dep_Trfase"/>
</dbReference>
<comment type="similarity">
    <text evidence="2">Belongs to the class-V pyridoxal-phosphate-dependent aminotransferase family. Csd subfamily.</text>
</comment>
<accession>A0A4R3KRM3</accession>
<dbReference type="InterPro" id="IPR010969">
    <property type="entry name" value="Cys_dSase-rel_unknwn_funct"/>
</dbReference>
<dbReference type="SUPFAM" id="SSF53383">
    <property type="entry name" value="PLP-dependent transferases"/>
    <property type="match status" value="1"/>
</dbReference>
<evidence type="ECO:0000313" key="8">
    <source>
        <dbReference type="EMBL" id="TCS86945.1"/>
    </source>
</evidence>
<evidence type="ECO:0000256" key="5">
    <source>
        <dbReference type="ARBA" id="ARBA00022898"/>
    </source>
</evidence>
<dbReference type="InterPro" id="IPR016454">
    <property type="entry name" value="Cysteine_dSase"/>
</dbReference>
<reference evidence="8 9" key="1">
    <citation type="submission" date="2019-03" db="EMBL/GenBank/DDBJ databases">
        <title>Genomic Encyclopedia of Type Strains, Phase IV (KMG-IV): sequencing the most valuable type-strain genomes for metagenomic binning, comparative biology and taxonomic classification.</title>
        <authorList>
            <person name="Goeker M."/>
        </authorList>
    </citation>
    <scope>NUCLEOTIDE SEQUENCE [LARGE SCALE GENOMIC DNA]</scope>
    <source>
        <strain evidence="8 9">DSM 26752</strain>
    </source>
</reference>
<feature type="domain" description="Aminotransferase class V" evidence="7">
    <location>
        <begin position="2"/>
        <end position="369"/>
    </location>
</feature>